<dbReference type="EMBL" id="BAABIG010000026">
    <property type="protein sequence ID" value="GAA4801812.1"/>
    <property type="molecule type" value="Genomic_DNA"/>
</dbReference>
<evidence type="ECO:0000259" key="9">
    <source>
        <dbReference type="Pfam" id="PF02868"/>
    </source>
</evidence>
<dbReference type="InterPro" id="IPR023612">
    <property type="entry name" value="Peptidase_M4"/>
</dbReference>
<accession>A0ABP9BZC8</accession>
<dbReference type="PANTHER" id="PTHR43579">
    <property type="match status" value="1"/>
</dbReference>
<dbReference type="Gene3D" id="1.10.390.10">
    <property type="entry name" value="Neutral Protease Domain 2"/>
    <property type="match status" value="1"/>
</dbReference>
<evidence type="ECO:0000313" key="10">
    <source>
        <dbReference type="EMBL" id="GAA4801812.1"/>
    </source>
</evidence>
<dbReference type="Proteomes" id="UP001501265">
    <property type="component" value="Unassembled WGS sequence"/>
</dbReference>
<dbReference type="Pfam" id="PF01447">
    <property type="entry name" value="Peptidase_M4"/>
    <property type="match status" value="1"/>
</dbReference>
<dbReference type="SUPFAM" id="SSF55486">
    <property type="entry name" value="Metalloproteases ('zincins'), catalytic domain"/>
    <property type="match status" value="1"/>
</dbReference>
<dbReference type="InterPro" id="IPR001570">
    <property type="entry name" value="Peptidase_M4_C_domain"/>
</dbReference>
<dbReference type="Gene3D" id="3.10.170.10">
    <property type="match status" value="1"/>
</dbReference>
<comment type="similarity">
    <text evidence="1 7">Belongs to the peptidase M4 family.</text>
</comment>
<evidence type="ECO:0000313" key="11">
    <source>
        <dbReference type="Proteomes" id="UP001501265"/>
    </source>
</evidence>
<evidence type="ECO:0000256" key="6">
    <source>
        <dbReference type="ARBA" id="ARBA00023049"/>
    </source>
</evidence>
<sequence>MVPDMTDNGGFTPVFCTIIPPHVLDRLAQADDPALAGPARRTLQRDAYERTQRRLTTVIGATAATTAAASGAPQRTVYDAGHRTSLPGRKVRGEGAEPGQDATVNRAYAGLGATFELLLTAYGRDSIDGAGLPLDATVHYDEEYNNAFWNGEQMVFGDGDGEIFLDFTLPVDVIGHELVHGVTQYTANLTYFGQPGALNESVSDVFGALIKQYTLRQSATEADWLIGAGLLAPRVTGVALRSMKEPGTAYDDDVLGKDPQPATMDDYVTTGRDNGGVHINSGIPNHAFYLLATALGGHAWERAGQVWYDALTGGELKQDALFTDFAKLTVKAARERYGDGEELDAVGKAWEQVGVRTV</sequence>
<keyword evidence="4 7" id="KW-0378">Hydrolase</keyword>
<dbReference type="CDD" id="cd09597">
    <property type="entry name" value="M4_TLP"/>
    <property type="match status" value="1"/>
</dbReference>
<evidence type="ECO:0000256" key="4">
    <source>
        <dbReference type="ARBA" id="ARBA00022801"/>
    </source>
</evidence>
<dbReference type="EC" id="3.4.24.-" evidence="7"/>
<proteinExistence type="inferred from homology"/>
<dbReference type="PANTHER" id="PTHR43579:SF1">
    <property type="entry name" value="NEUTRAL METALLOPROTEINASE"/>
    <property type="match status" value="1"/>
</dbReference>
<evidence type="ECO:0000256" key="7">
    <source>
        <dbReference type="RuleBase" id="RU366073"/>
    </source>
</evidence>
<reference evidence="11" key="1">
    <citation type="journal article" date="2019" name="Int. J. Syst. Evol. Microbiol.">
        <title>The Global Catalogue of Microorganisms (GCM) 10K type strain sequencing project: providing services to taxonomists for standard genome sequencing and annotation.</title>
        <authorList>
            <consortium name="The Broad Institute Genomics Platform"/>
            <consortium name="The Broad Institute Genome Sequencing Center for Infectious Disease"/>
            <person name="Wu L."/>
            <person name="Ma J."/>
        </authorList>
    </citation>
    <scope>NUCLEOTIDE SEQUENCE [LARGE SCALE GENOMIC DNA]</scope>
    <source>
        <strain evidence="11">JCM 18081</strain>
    </source>
</reference>
<comment type="cofactor">
    <cofactor evidence="7">
        <name>Zn(2+)</name>
        <dbReference type="ChEBI" id="CHEBI:29105"/>
    </cofactor>
</comment>
<dbReference type="InterPro" id="IPR013856">
    <property type="entry name" value="Peptidase_M4_domain"/>
</dbReference>
<keyword evidence="2 7" id="KW-0645">Protease</keyword>
<organism evidence="10 11">
    <name type="scientific">Streptomyces ziwulingensis</name>
    <dbReference type="NCBI Taxonomy" id="1045501"/>
    <lineage>
        <taxon>Bacteria</taxon>
        <taxon>Bacillati</taxon>
        <taxon>Actinomycetota</taxon>
        <taxon>Actinomycetes</taxon>
        <taxon>Kitasatosporales</taxon>
        <taxon>Streptomycetaceae</taxon>
        <taxon>Streptomyces</taxon>
    </lineage>
</organism>
<keyword evidence="7" id="KW-0964">Secreted</keyword>
<dbReference type="InterPro" id="IPR027268">
    <property type="entry name" value="Peptidase_M4/M1_CTD_sf"/>
</dbReference>
<dbReference type="PRINTS" id="PR00730">
    <property type="entry name" value="THERMOLYSIN"/>
</dbReference>
<protein>
    <recommendedName>
        <fullName evidence="7">Neutral metalloproteinase</fullName>
        <ecNumber evidence="7">3.4.24.-</ecNumber>
    </recommendedName>
</protein>
<evidence type="ECO:0000256" key="1">
    <source>
        <dbReference type="ARBA" id="ARBA00009388"/>
    </source>
</evidence>
<keyword evidence="3" id="KW-0479">Metal-binding</keyword>
<keyword evidence="6 7" id="KW-0482">Metalloprotease</keyword>
<evidence type="ECO:0000256" key="3">
    <source>
        <dbReference type="ARBA" id="ARBA00022723"/>
    </source>
</evidence>
<evidence type="ECO:0000256" key="2">
    <source>
        <dbReference type="ARBA" id="ARBA00022670"/>
    </source>
</evidence>
<comment type="function">
    <text evidence="7">Extracellular zinc metalloprotease.</text>
</comment>
<dbReference type="Pfam" id="PF02868">
    <property type="entry name" value="Peptidase_M4_C"/>
    <property type="match status" value="1"/>
</dbReference>
<dbReference type="InterPro" id="IPR052759">
    <property type="entry name" value="Metalloprotease_M4"/>
</dbReference>
<comment type="caution">
    <text evidence="10">The sequence shown here is derived from an EMBL/GenBank/DDBJ whole genome shotgun (WGS) entry which is preliminary data.</text>
</comment>
<keyword evidence="11" id="KW-1185">Reference proteome</keyword>
<keyword evidence="5 7" id="KW-0862">Zinc</keyword>
<gene>
    <name evidence="10" type="ORF">GCM10023220_33350</name>
</gene>
<evidence type="ECO:0000256" key="5">
    <source>
        <dbReference type="ARBA" id="ARBA00022833"/>
    </source>
</evidence>
<evidence type="ECO:0000259" key="8">
    <source>
        <dbReference type="Pfam" id="PF01447"/>
    </source>
</evidence>
<name>A0ABP9BZC8_9ACTN</name>
<feature type="domain" description="Peptidase M4" evidence="8">
    <location>
        <begin position="77"/>
        <end position="184"/>
    </location>
</feature>
<comment type="subcellular location">
    <subcellularLocation>
        <location evidence="7">Secreted</location>
    </subcellularLocation>
</comment>
<feature type="domain" description="Peptidase M4 C-terminal" evidence="9">
    <location>
        <begin position="187"/>
        <end position="355"/>
    </location>
</feature>